<dbReference type="AlphaFoldDB" id="A0A2G8RFW6"/>
<comment type="caution">
    <text evidence="1">The sequence shown here is derived from an EMBL/GenBank/DDBJ whole genome shotgun (WGS) entry which is preliminary data.</text>
</comment>
<accession>A0A2G8RFW6</accession>
<keyword evidence="2" id="KW-1185">Reference proteome</keyword>
<sequence length="31" mass="3318">MFPNRLAWTGEGYDGAAVIPLARPCLTGIAR</sequence>
<organism evidence="1 2">
    <name type="scientific">Puniceibacterium antarcticum</name>
    <dbReference type="NCBI Taxonomy" id="1206336"/>
    <lineage>
        <taxon>Bacteria</taxon>
        <taxon>Pseudomonadati</taxon>
        <taxon>Pseudomonadota</taxon>
        <taxon>Alphaproteobacteria</taxon>
        <taxon>Rhodobacterales</taxon>
        <taxon>Paracoccaceae</taxon>
        <taxon>Puniceibacterium</taxon>
    </lineage>
</organism>
<gene>
    <name evidence="1" type="ORF">P775_08125</name>
</gene>
<proteinExistence type="predicted"/>
<protein>
    <submittedName>
        <fullName evidence="1">Uncharacterized protein</fullName>
    </submittedName>
</protein>
<evidence type="ECO:0000313" key="2">
    <source>
        <dbReference type="Proteomes" id="UP000231259"/>
    </source>
</evidence>
<dbReference type="EMBL" id="AWWI01000060">
    <property type="protein sequence ID" value="PIL20486.1"/>
    <property type="molecule type" value="Genomic_DNA"/>
</dbReference>
<reference evidence="1 2" key="1">
    <citation type="submission" date="2013-09" db="EMBL/GenBank/DDBJ databases">
        <title>Genome sequencing of Phaeobacter antarcticus sp. nov. SM1211.</title>
        <authorList>
            <person name="Zhang X.-Y."/>
            <person name="Liu C."/>
            <person name="Chen X.-L."/>
            <person name="Xie B.-B."/>
            <person name="Qin Q.-L."/>
            <person name="Rong J.-C."/>
            <person name="Zhang Y.-Z."/>
        </authorList>
    </citation>
    <scope>NUCLEOTIDE SEQUENCE [LARGE SCALE GENOMIC DNA]</scope>
    <source>
        <strain evidence="1 2">SM1211</strain>
    </source>
</reference>
<dbReference type="Proteomes" id="UP000231259">
    <property type="component" value="Unassembled WGS sequence"/>
</dbReference>
<evidence type="ECO:0000313" key="1">
    <source>
        <dbReference type="EMBL" id="PIL20486.1"/>
    </source>
</evidence>
<name>A0A2G8RFW6_9RHOB</name>